<keyword evidence="1" id="KW-1133">Transmembrane helix</keyword>
<protein>
    <recommendedName>
        <fullName evidence="4">Cytochrome C biogenesis protein transmembrane domain-containing protein</fullName>
    </recommendedName>
</protein>
<comment type="caution">
    <text evidence="2">The sequence shown here is derived from an EMBL/GenBank/DDBJ whole genome shotgun (WGS) entry which is preliminary data.</text>
</comment>
<sequence length="270" mass="29218">MDEQKIIKEKRKSVFQLVAIVVLAVILFSAVYFIKHSMPDGGLLAASLGGRALLPLIVIAALIDSVNPCAFSVLFLTIAFLFSLGRTRKNIIFTGGAYVLGVFVVYVLIGLGVLKTLQFLNIPHFVARIGGAILIFSGLLNLANHFFPNFPIRIGIPGSVHRKIALFVSKASVPSAFTLGFLVGVWEFPCTGGPYLLVLGLLHDHSTFFSGLGYLVLYNAVFVLPLIIILAIAGNEILLKKAEEWKKDTVRGRIIGGIAMLILGGLIFIL</sequence>
<accession>A0A0G1N5M9</accession>
<evidence type="ECO:0000256" key="1">
    <source>
        <dbReference type="SAM" id="Phobius"/>
    </source>
</evidence>
<feature type="transmembrane region" description="Helical" evidence="1">
    <location>
        <begin position="125"/>
        <end position="143"/>
    </location>
</feature>
<feature type="transmembrane region" description="Helical" evidence="1">
    <location>
        <begin position="91"/>
        <end position="113"/>
    </location>
</feature>
<gene>
    <name evidence="2" type="ORF">UX22_C0001G0043</name>
</gene>
<feature type="transmembrane region" description="Helical" evidence="1">
    <location>
        <begin position="164"/>
        <end position="188"/>
    </location>
</feature>
<dbReference type="PANTHER" id="PTHR31272">
    <property type="entry name" value="CYTOCHROME C-TYPE BIOGENESIS PROTEIN HI_1454-RELATED"/>
    <property type="match status" value="1"/>
</dbReference>
<feature type="transmembrane region" description="Helical" evidence="1">
    <location>
        <begin position="54"/>
        <end position="84"/>
    </location>
</feature>
<keyword evidence="1" id="KW-0472">Membrane</keyword>
<feature type="transmembrane region" description="Helical" evidence="1">
    <location>
        <begin position="14"/>
        <end position="34"/>
    </location>
</feature>
<keyword evidence="1" id="KW-0812">Transmembrane</keyword>
<organism evidence="2 3">
    <name type="scientific">Candidatus Jorgensenbacteria bacterium GW2011_GWA2_45_9</name>
    <dbReference type="NCBI Taxonomy" id="1618663"/>
    <lineage>
        <taxon>Bacteria</taxon>
        <taxon>Candidatus Joergenseniibacteriota</taxon>
    </lineage>
</organism>
<dbReference type="Proteomes" id="UP000034727">
    <property type="component" value="Unassembled WGS sequence"/>
</dbReference>
<name>A0A0G1N5M9_9BACT</name>
<proteinExistence type="predicted"/>
<dbReference type="AlphaFoldDB" id="A0A0G1N5M9"/>
<dbReference type="EMBL" id="LCLJ01000001">
    <property type="protein sequence ID" value="KKU15901.1"/>
    <property type="molecule type" value="Genomic_DNA"/>
</dbReference>
<evidence type="ECO:0000313" key="3">
    <source>
        <dbReference type="Proteomes" id="UP000034727"/>
    </source>
</evidence>
<feature type="transmembrane region" description="Helical" evidence="1">
    <location>
        <begin position="252"/>
        <end position="269"/>
    </location>
</feature>
<evidence type="ECO:0008006" key="4">
    <source>
        <dbReference type="Google" id="ProtNLM"/>
    </source>
</evidence>
<reference evidence="2 3" key="1">
    <citation type="journal article" date="2015" name="Nature">
        <title>rRNA introns, odd ribosomes, and small enigmatic genomes across a large radiation of phyla.</title>
        <authorList>
            <person name="Brown C.T."/>
            <person name="Hug L.A."/>
            <person name="Thomas B.C."/>
            <person name="Sharon I."/>
            <person name="Castelle C.J."/>
            <person name="Singh A."/>
            <person name="Wilkins M.J."/>
            <person name="Williams K.H."/>
            <person name="Banfield J.F."/>
        </authorList>
    </citation>
    <scope>NUCLEOTIDE SEQUENCE [LARGE SCALE GENOMIC DNA]</scope>
</reference>
<feature type="transmembrane region" description="Helical" evidence="1">
    <location>
        <begin position="208"/>
        <end position="232"/>
    </location>
</feature>
<dbReference type="PANTHER" id="PTHR31272:SF9">
    <property type="entry name" value="BLL1027 PROTEIN"/>
    <property type="match status" value="1"/>
</dbReference>
<evidence type="ECO:0000313" key="2">
    <source>
        <dbReference type="EMBL" id="KKU15901.1"/>
    </source>
</evidence>
<dbReference type="InterPro" id="IPR051790">
    <property type="entry name" value="Cytochrome_c-biogenesis_DsbD"/>
</dbReference>